<name>A0A9D1FU90_9BACT</name>
<dbReference type="PANTHER" id="PTHR11712">
    <property type="entry name" value="POLYKETIDE SYNTHASE-RELATED"/>
    <property type="match status" value="1"/>
</dbReference>
<dbReference type="PROSITE" id="PS00606">
    <property type="entry name" value="KS3_1"/>
    <property type="match status" value="1"/>
</dbReference>
<dbReference type="EMBL" id="DVJO01000007">
    <property type="protein sequence ID" value="HIS82035.1"/>
    <property type="molecule type" value="Genomic_DNA"/>
</dbReference>
<dbReference type="InterPro" id="IPR014031">
    <property type="entry name" value="Ketoacyl_synth_C"/>
</dbReference>
<evidence type="ECO:0000313" key="6">
    <source>
        <dbReference type="Proteomes" id="UP000824139"/>
    </source>
</evidence>
<dbReference type="PROSITE" id="PS52004">
    <property type="entry name" value="KS3_2"/>
    <property type="match status" value="1"/>
</dbReference>
<evidence type="ECO:0000256" key="3">
    <source>
        <dbReference type="RuleBase" id="RU003694"/>
    </source>
</evidence>
<dbReference type="AlphaFoldDB" id="A0A9D1FU90"/>
<reference evidence="5" key="1">
    <citation type="submission" date="2020-10" db="EMBL/GenBank/DDBJ databases">
        <authorList>
            <person name="Gilroy R."/>
        </authorList>
    </citation>
    <scope>NUCLEOTIDE SEQUENCE</scope>
    <source>
        <strain evidence="5">CHK152-2994</strain>
    </source>
</reference>
<comment type="similarity">
    <text evidence="1 3">Belongs to the thiolase-like superfamily. Beta-ketoacyl-ACP synthases family.</text>
</comment>
<reference evidence="5" key="2">
    <citation type="journal article" date="2021" name="PeerJ">
        <title>Extensive microbial diversity within the chicken gut microbiome revealed by metagenomics and culture.</title>
        <authorList>
            <person name="Gilroy R."/>
            <person name="Ravi A."/>
            <person name="Getino M."/>
            <person name="Pursley I."/>
            <person name="Horton D.L."/>
            <person name="Alikhan N.F."/>
            <person name="Baker D."/>
            <person name="Gharbi K."/>
            <person name="Hall N."/>
            <person name="Watson M."/>
            <person name="Adriaenssens E.M."/>
            <person name="Foster-Nyarko E."/>
            <person name="Jarju S."/>
            <person name="Secka A."/>
            <person name="Antonio M."/>
            <person name="Oren A."/>
            <person name="Chaudhuri R.R."/>
            <person name="La Ragione R."/>
            <person name="Hildebrand F."/>
            <person name="Pallen M.J."/>
        </authorList>
    </citation>
    <scope>NUCLEOTIDE SEQUENCE</scope>
    <source>
        <strain evidence="5">CHK152-2994</strain>
    </source>
</reference>
<accession>A0A9D1FU90</accession>
<dbReference type="Proteomes" id="UP000824139">
    <property type="component" value="Unassembled WGS sequence"/>
</dbReference>
<protein>
    <submittedName>
        <fullName evidence="5">Beta-ketoacyl-ACP synthase</fullName>
    </submittedName>
</protein>
<dbReference type="CDD" id="cd00834">
    <property type="entry name" value="KAS_I_II"/>
    <property type="match status" value="1"/>
</dbReference>
<dbReference type="InterPro" id="IPR020841">
    <property type="entry name" value="PKS_Beta-ketoAc_synthase_dom"/>
</dbReference>
<dbReference type="PANTHER" id="PTHR11712:SF325">
    <property type="entry name" value="3-OXOACYL-(ACYL-CARRIER-PROTEIN) SYNTHASE II FABF"/>
    <property type="match status" value="1"/>
</dbReference>
<dbReference type="NCBIfam" id="NF006587">
    <property type="entry name" value="PRK09116.1"/>
    <property type="match status" value="1"/>
</dbReference>
<dbReference type="InterPro" id="IPR000794">
    <property type="entry name" value="Beta-ketoacyl_synthase"/>
</dbReference>
<dbReference type="GO" id="GO:0005829">
    <property type="term" value="C:cytosol"/>
    <property type="evidence" value="ECO:0007669"/>
    <property type="project" value="TreeGrafter"/>
</dbReference>
<dbReference type="GO" id="GO:0004315">
    <property type="term" value="F:3-oxoacyl-[acyl-carrier-protein] synthase activity"/>
    <property type="evidence" value="ECO:0007669"/>
    <property type="project" value="InterPro"/>
</dbReference>
<evidence type="ECO:0000313" key="5">
    <source>
        <dbReference type="EMBL" id="HIS82035.1"/>
    </source>
</evidence>
<dbReference type="Pfam" id="PF02801">
    <property type="entry name" value="Ketoacyl-synt_C"/>
    <property type="match status" value="1"/>
</dbReference>
<dbReference type="InterPro" id="IPR018201">
    <property type="entry name" value="Ketoacyl_synth_AS"/>
</dbReference>
<evidence type="ECO:0000259" key="4">
    <source>
        <dbReference type="PROSITE" id="PS52004"/>
    </source>
</evidence>
<dbReference type="GO" id="GO:0006633">
    <property type="term" value="P:fatty acid biosynthetic process"/>
    <property type="evidence" value="ECO:0007669"/>
    <property type="project" value="InterPro"/>
</dbReference>
<keyword evidence="2 3" id="KW-0808">Transferase</keyword>
<comment type="caution">
    <text evidence="5">The sequence shown here is derived from an EMBL/GenBank/DDBJ whole genome shotgun (WGS) entry which is preliminary data.</text>
</comment>
<evidence type="ECO:0000256" key="1">
    <source>
        <dbReference type="ARBA" id="ARBA00008467"/>
    </source>
</evidence>
<dbReference type="Gene3D" id="3.40.47.10">
    <property type="match status" value="1"/>
</dbReference>
<dbReference type="InterPro" id="IPR016039">
    <property type="entry name" value="Thiolase-like"/>
</dbReference>
<dbReference type="SUPFAM" id="SSF53901">
    <property type="entry name" value="Thiolase-like"/>
    <property type="match status" value="2"/>
</dbReference>
<organism evidence="5 6">
    <name type="scientific">Candidatus Scatenecus faecavium</name>
    <dbReference type="NCBI Taxonomy" id="2840915"/>
    <lineage>
        <taxon>Bacteria</taxon>
        <taxon>Candidatus Scatenecus</taxon>
    </lineage>
</organism>
<proteinExistence type="inferred from homology"/>
<feature type="domain" description="Ketosynthase family 3 (KS3)" evidence="4">
    <location>
        <begin position="2"/>
        <end position="407"/>
    </location>
</feature>
<dbReference type="SMART" id="SM00825">
    <property type="entry name" value="PKS_KS"/>
    <property type="match status" value="1"/>
</dbReference>
<gene>
    <name evidence="5" type="ORF">IAD41_00280</name>
</gene>
<dbReference type="Pfam" id="PF00109">
    <property type="entry name" value="ketoacyl-synt"/>
    <property type="match status" value="1"/>
</dbReference>
<evidence type="ECO:0000256" key="2">
    <source>
        <dbReference type="ARBA" id="ARBA00022679"/>
    </source>
</evidence>
<sequence>MTRRVVITGMALASPLGSEVETAFNRLKKFENCVKYWEVLDKYDKLNTRLAAFVEGFKTPEHFTRKVTRTMGPVSVMAAATAEEALKQAGLLDDKIIQSGMTGVSYGSSCGSLDAVLDFYSMYVDNEVKALNSGSYIKMMPQTAAVNISLYFKTHGRLIPTSTACTSGSMGIGYAYEMIKHGFQTVMIAGGAEEIHPTEIGVFDTLFATSTKNNTPKLTPRPFDKERDGLVIGEGAGTLILEDYEFAKARGAKILAEVAGFATNTDGSHITNPNKDMMKEVMLMALENARISPKEIGCVNAHGTATIQGDIAETNAVFEAFKTSIPISTIKSYTGHTLGACGAIEAILAIKMMNEKWFSPNLNLVTPDLECGDLDYITGSGREIDTQYVMSNNFAFGGINTSLILKRI</sequence>
<dbReference type="InterPro" id="IPR014030">
    <property type="entry name" value="Ketoacyl_synth_N"/>
</dbReference>